<dbReference type="InterPro" id="IPR021109">
    <property type="entry name" value="Peptidase_aspartic_dom_sf"/>
</dbReference>
<proteinExistence type="predicted"/>
<dbReference type="SUPFAM" id="SSF50630">
    <property type="entry name" value="Acid proteases"/>
    <property type="match status" value="1"/>
</dbReference>
<dbReference type="Proteomes" id="UP000087171">
    <property type="component" value="Unplaced"/>
</dbReference>
<accession>A0A1S3EI80</accession>
<dbReference type="RefSeq" id="XP_012575557.1">
    <property type="nucleotide sequence ID" value="XM_012720103.1"/>
</dbReference>
<evidence type="ECO:0000313" key="2">
    <source>
        <dbReference type="RefSeq" id="XP_012575557.1"/>
    </source>
</evidence>
<sequence length="426" mass="48182">MKFVKLEQGNMSVAEYATKFEELSRYYPLYVGEAGENSKCIKFEMRLRPEIKKQVGMQEIRDFPTLVNKSRIYDEDSRAEKAHYRNIGSMKDMRPMNHNRGKPYFFPPSKSGSRLNYQQYNFSAGQGNSNGNGKGNENNYSMGVVEETLMDEELVTIGVKSRATTMVIMVIRLLISDVIGVGHINTTCPYPRKTPQLGNQSSQASRPKSNGRVFALNCARVYEKDNLIQGTCLISDSPLFVLFDCGATHSFVSLDCVRGLGLPMSRLQYDLIMNTPTSNSIDTSSVCLDISIHVCGKDFRVDIVCLPLHLVDVILVMDWLSANRVRIDFFRKTIEFMELEVKDKLSNISANQVKELLKEDAQLYMILASLEFEEKVVIRDVPIVCEFPKVFPADVNSLPPECEIEFSIDFVPGTGPYPWHRIGCLP</sequence>
<dbReference type="InterPro" id="IPR032567">
    <property type="entry name" value="RTL1-rel"/>
</dbReference>
<dbReference type="CDD" id="cd00303">
    <property type="entry name" value="retropepsin_like"/>
    <property type="match status" value="1"/>
</dbReference>
<dbReference type="PANTHER" id="PTHR15503">
    <property type="entry name" value="LDOC1 RELATED"/>
    <property type="match status" value="1"/>
</dbReference>
<dbReference type="AlphaFoldDB" id="A0A1S3EI80"/>
<gene>
    <name evidence="2" type="primary">LOC105853079</name>
</gene>
<reference evidence="2" key="1">
    <citation type="submission" date="2025-08" db="UniProtKB">
        <authorList>
            <consortium name="RefSeq"/>
        </authorList>
    </citation>
    <scope>IDENTIFICATION</scope>
    <source>
        <tissue evidence="2">Etiolated seedlings</tissue>
    </source>
</reference>
<dbReference type="PANTHER" id="PTHR15503:SF45">
    <property type="entry name" value="RNA-DIRECTED DNA POLYMERASE HOMOLOG"/>
    <property type="match status" value="1"/>
</dbReference>
<protein>
    <submittedName>
        <fullName evidence="2">Uncharacterized protein LOC105853079</fullName>
    </submittedName>
</protein>
<organism evidence="1 2">
    <name type="scientific">Cicer arietinum</name>
    <name type="common">Chickpea</name>
    <name type="synonym">Garbanzo</name>
    <dbReference type="NCBI Taxonomy" id="3827"/>
    <lineage>
        <taxon>Eukaryota</taxon>
        <taxon>Viridiplantae</taxon>
        <taxon>Streptophyta</taxon>
        <taxon>Embryophyta</taxon>
        <taxon>Tracheophyta</taxon>
        <taxon>Spermatophyta</taxon>
        <taxon>Magnoliopsida</taxon>
        <taxon>eudicotyledons</taxon>
        <taxon>Gunneridae</taxon>
        <taxon>Pentapetalae</taxon>
        <taxon>rosids</taxon>
        <taxon>fabids</taxon>
        <taxon>Fabales</taxon>
        <taxon>Fabaceae</taxon>
        <taxon>Papilionoideae</taxon>
        <taxon>50 kb inversion clade</taxon>
        <taxon>NPAAA clade</taxon>
        <taxon>Hologalegina</taxon>
        <taxon>IRL clade</taxon>
        <taxon>Cicereae</taxon>
        <taxon>Cicer</taxon>
    </lineage>
</organism>
<dbReference type="Pfam" id="PF08284">
    <property type="entry name" value="RVP_2"/>
    <property type="match status" value="1"/>
</dbReference>
<dbReference type="OrthoDB" id="1427639at2759"/>
<name>A0A1S3EI80_CICAR</name>
<keyword evidence="1" id="KW-1185">Reference proteome</keyword>
<evidence type="ECO:0000313" key="1">
    <source>
        <dbReference type="Proteomes" id="UP000087171"/>
    </source>
</evidence>
<dbReference type="Gene3D" id="2.40.70.10">
    <property type="entry name" value="Acid Proteases"/>
    <property type="match status" value="1"/>
</dbReference>